<keyword evidence="1" id="KW-0812">Transmembrane</keyword>
<keyword evidence="1" id="KW-0472">Membrane</keyword>
<dbReference type="InterPro" id="IPR005625">
    <property type="entry name" value="PepSY-ass_TM"/>
</dbReference>
<reference evidence="2" key="1">
    <citation type="submission" date="2019-12" db="EMBL/GenBank/DDBJ databases">
        <authorList>
            <person name="Cremers G."/>
        </authorList>
    </citation>
    <scope>NUCLEOTIDE SEQUENCE</scope>
    <source>
        <strain evidence="2">Mbul1</strain>
    </source>
</reference>
<feature type="transmembrane region" description="Helical" evidence="1">
    <location>
        <begin position="12"/>
        <end position="34"/>
    </location>
</feature>
<feature type="transmembrane region" description="Helical" evidence="1">
    <location>
        <begin position="143"/>
        <end position="167"/>
    </location>
</feature>
<dbReference type="PANTHER" id="PTHR34219:SF3">
    <property type="entry name" value="BLL7967 PROTEIN"/>
    <property type="match status" value="1"/>
</dbReference>
<keyword evidence="1" id="KW-1133">Transmembrane helix</keyword>
<dbReference type="AlphaFoldDB" id="A0A679IWR8"/>
<dbReference type="EMBL" id="LR743504">
    <property type="protein sequence ID" value="CAA2105221.1"/>
    <property type="molecule type" value="Genomic_DNA"/>
</dbReference>
<evidence type="ECO:0008006" key="3">
    <source>
        <dbReference type="Google" id="ProtNLM"/>
    </source>
</evidence>
<proteinExistence type="predicted"/>
<feature type="transmembrane region" description="Helical" evidence="1">
    <location>
        <begin position="188"/>
        <end position="216"/>
    </location>
</feature>
<organism evidence="2">
    <name type="scientific">Methylobacterium bullatum</name>
    <dbReference type="NCBI Taxonomy" id="570505"/>
    <lineage>
        <taxon>Bacteria</taxon>
        <taxon>Pseudomonadati</taxon>
        <taxon>Pseudomonadota</taxon>
        <taxon>Alphaproteobacteria</taxon>
        <taxon>Hyphomicrobiales</taxon>
        <taxon>Methylobacteriaceae</taxon>
        <taxon>Methylobacterium</taxon>
    </lineage>
</organism>
<feature type="transmembrane region" description="Helical" evidence="1">
    <location>
        <begin position="335"/>
        <end position="364"/>
    </location>
</feature>
<sequence length="386" mass="42310">MTIRTVLFRLHWLLGLTAGLVLALVGVTGAMLSYEEALTEWANGDRAFVAASDAPRLSPAALKERVEAQRPGLTVSSLTLWGDPERSPRIRFAGDAKLGARPPTLYLDPVDGRELGEMRLEGAFATIRKLHRWLLLPGDGKGWGRSITGICTIALLVFLGTGLYLRWPRIHSWKIWLKPSLKRPGRPRWWSLHSIAGTWLIPFYAAIALTGLWWSYDPYRNAATWLLTGETRAARAPRNPGAPPQVPGSALDMAWATFSTGEGAGAHMALIALPGPELPTIRIRFLATPSDLPKARDEATFDPVTGARLSQTRFSDKPLGQQMAENMLEVHRGRFFGGIVAFLFFTAALAMPLFAVTGLVLYVLRRGARRRRSMAAAPAGATTSRA</sequence>
<accession>A0A679IWR8</accession>
<evidence type="ECO:0000256" key="1">
    <source>
        <dbReference type="SAM" id="Phobius"/>
    </source>
</evidence>
<evidence type="ECO:0000313" key="2">
    <source>
        <dbReference type="EMBL" id="CAA2105221.1"/>
    </source>
</evidence>
<name>A0A679IWR8_9HYPH</name>
<gene>
    <name evidence="2" type="ORF">MBUL_03084</name>
</gene>
<protein>
    <recommendedName>
        <fullName evidence="3">PepSY domain-containing protein</fullName>
    </recommendedName>
</protein>
<dbReference type="PANTHER" id="PTHR34219">
    <property type="entry name" value="IRON-REGULATED INNER MEMBRANE PROTEIN-RELATED"/>
    <property type="match status" value="1"/>
</dbReference>
<dbReference type="Pfam" id="PF03929">
    <property type="entry name" value="PepSY_TM"/>
    <property type="match status" value="1"/>
</dbReference>